<protein>
    <submittedName>
        <fullName evidence="1">Uncharacterized protein</fullName>
    </submittedName>
</protein>
<organism evidence="1 2">
    <name type="scientific">Caerostris extrusa</name>
    <name type="common">Bark spider</name>
    <name type="synonym">Caerostris bankana</name>
    <dbReference type="NCBI Taxonomy" id="172846"/>
    <lineage>
        <taxon>Eukaryota</taxon>
        <taxon>Metazoa</taxon>
        <taxon>Ecdysozoa</taxon>
        <taxon>Arthropoda</taxon>
        <taxon>Chelicerata</taxon>
        <taxon>Arachnida</taxon>
        <taxon>Araneae</taxon>
        <taxon>Araneomorphae</taxon>
        <taxon>Entelegynae</taxon>
        <taxon>Araneoidea</taxon>
        <taxon>Araneidae</taxon>
        <taxon>Caerostris</taxon>
    </lineage>
</organism>
<evidence type="ECO:0000313" key="2">
    <source>
        <dbReference type="Proteomes" id="UP001054945"/>
    </source>
</evidence>
<gene>
    <name evidence="1" type="ORF">CEXT_793051</name>
</gene>
<keyword evidence="2" id="KW-1185">Reference proteome</keyword>
<dbReference type="Proteomes" id="UP001054945">
    <property type="component" value="Unassembled WGS sequence"/>
</dbReference>
<comment type="caution">
    <text evidence="1">The sequence shown here is derived from an EMBL/GenBank/DDBJ whole genome shotgun (WGS) entry which is preliminary data.</text>
</comment>
<accession>A0AAV4VEV7</accession>
<evidence type="ECO:0000313" key="1">
    <source>
        <dbReference type="EMBL" id="GIY68815.1"/>
    </source>
</evidence>
<reference evidence="1 2" key="1">
    <citation type="submission" date="2021-06" db="EMBL/GenBank/DDBJ databases">
        <title>Caerostris extrusa draft genome.</title>
        <authorList>
            <person name="Kono N."/>
            <person name="Arakawa K."/>
        </authorList>
    </citation>
    <scope>NUCLEOTIDE SEQUENCE [LARGE SCALE GENOMIC DNA]</scope>
</reference>
<dbReference type="AlphaFoldDB" id="A0AAV4VEV7"/>
<name>A0AAV4VEV7_CAEEX</name>
<proteinExistence type="predicted"/>
<dbReference type="EMBL" id="BPLR01014448">
    <property type="protein sequence ID" value="GIY68815.1"/>
    <property type="molecule type" value="Genomic_DNA"/>
</dbReference>
<sequence length="95" mass="10078">MVNSVILYSSSVHASASKDEARKKELLCPLEELAGGERFSYLLINDFCAASDSSLSFAGCRLAMIVSSNPLLDAVGGLNPFSFACLGLISVSERD</sequence>